<dbReference type="Proteomes" id="UP000275408">
    <property type="component" value="Unassembled WGS sequence"/>
</dbReference>
<name>A0A3M6TMH5_POCDA</name>
<dbReference type="PANTHER" id="PTHR10036">
    <property type="entry name" value="CD59 GLYCOPROTEIN"/>
    <property type="match status" value="1"/>
</dbReference>
<feature type="chain" id="PRO_5018244937" description="UPAR/Ly6 domain-containing protein" evidence="3">
    <location>
        <begin position="21"/>
        <end position="139"/>
    </location>
</feature>
<dbReference type="SUPFAM" id="SSF57302">
    <property type="entry name" value="Snake toxin-like"/>
    <property type="match status" value="1"/>
</dbReference>
<evidence type="ECO:0000256" key="3">
    <source>
        <dbReference type="SAM" id="SignalP"/>
    </source>
</evidence>
<evidence type="ECO:0000256" key="1">
    <source>
        <dbReference type="ARBA" id="ARBA00022729"/>
    </source>
</evidence>
<sequence length="139" mass="15193">MKNLAKSIAVFCAFFCAAHSLQCYVCTPTDESYSVEQCEKDQKKVNCSNIPGVVSDFCLKTSVEDEDGRKSQQKACVSKAECEQIKANCDNAGKTEESKVKKCSVSCCSSDLCNNAFSVSININMMFIVTAALCSFKLF</sequence>
<evidence type="ECO:0000313" key="4">
    <source>
        <dbReference type="EMBL" id="RMX42597.1"/>
    </source>
</evidence>
<gene>
    <name evidence="4" type="ORF">pdam_00013385</name>
</gene>
<evidence type="ECO:0000313" key="5">
    <source>
        <dbReference type="Proteomes" id="UP000275408"/>
    </source>
</evidence>
<evidence type="ECO:0000256" key="2">
    <source>
        <dbReference type="ARBA" id="ARBA00023157"/>
    </source>
</evidence>
<dbReference type="Gene3D" id="2.10.60.10">
    <property type="entry name" value="CD59"/>
    <property type="match status" value="1"/>
</dbReference>
<proteinExistence type="predicted"/>
<keyword evidence="5" id="KW-1185">Reference proteome</keyword>
<evidence type="ECO:0008006" key="6">
    <source>
        <dbReference type="Google" id="ProtNLM"/>
    </source>
</evidence>
<keyword evidence="2" id="KW-1015">Disulfide bond</keyword>
<dbReference type="EMBL" id="RCHS01003331">
    <property type="protein sequence ID" value="RMX42597.1"/>
    <property type="molecule type" value="Genomic_DNA"/>
</dbReference>
<feature type="signal peptide" evidence="3">
    <location>
        <begin position="1"/>
        <end position="20"/>
    </location>
</feature>
<keyword evidence="1 3" id="KW-0732">Signal</keyword>
<dbReference type="PANTHER" id="PTHR10036:SF3">
    <property type="entry name" value="PROTEIN SLEEPLESS-RELATED"/>
    <property type="match status" value="1"/>
</dbReference>
<comment type="caution">
    <text evidence="4">The sequence shown here is derived from an EMBL/GenBank/DDBJ whole genome shotgun (WGS) entry which is preliminary data.</text>
</comment>
<reference evidence="4 5" key="1">
    <citation type="journal article" date="2018" name="Sci. Rep.">
        <title>Comparative analysis of the Pocillopora damicornis genome highlights role of immune system in coral evolution.</title>
        <authorList>
            <person name="Cunning R."/>
            <person name="Bay R.A."/>
            <person name="Gillette P."/>
            <person name="Baker A.C."/>
            <person name="Traylor-Knowles N."/>
        </authorList>
    </citation>
    <scope>NUCLEOTIDE SEQUENCE [LARGE SCALE GENOMIC DNA]</scope>
    <source>
        <strain evidence="4">RSMAS</strain>
        <tissue evidence="4">Whole animal</tissue>
    </source>
</reference>
<protein>
    <recommendedName>
        <fullName evidence="6">UPAR/Ly6 domain-containing protein</fullName>
    </recommendedName>
</protein>
<dbReference type="InterPro" id="IPR045860">
    <property type="entry name" value="Snake_toxin-like_sf"/>
</dbReference>
<dbReference type="AlphaFoldDB" id="A0A3M6TMH5"/>
<accession>A0A3M6TMH5</accession>
<organism evidence="4 5">
    <name type="scientific">Pocillopora damicornis</name>
    <name type="common">Cauliflower coral</name>
    <name type="synonym">Millepora damicornis</name>
    <dbReference type="NCBI Taxonomy" id="46731"/>
    <lineage>
        <taxon>Eukaryota</taxon>
        <taxon>Metazoa</taxon>
        <taxon>Cnidaria</taxon>
        <taxon>Anthozoa</taxon>
        <taxon>Hexacorallia</taxon>
        <taxon>Scleractinia</taxon>
        <taxon>Astrocoeniina</taxon>
        <taxon>Pocilloporidae</taxon>
        <taxon>Pocillopora</taxon>
    </lineage>
</organism>